<evidence type="ECO:0000256" key="13">
    <source>
        <dbReference type="ARBA" id="ARBA00023211"/>
    </source>
</evidence>
<dbReference type="OMA" id="YPTKLHL"/>
<dbReference type="EMBL" id="LILD01000001">
    <property type="protein sequence ID" value="KOO38749.1"/>
    <property type="molecule type" value="Genomic_DNA"/>
</dbReference>
<evidence type="ECO:0000256" key="1">
    <source>
        <dbReference type="ARBA" id="ARBA00000077"/>
    </source>
</evidence>
<dbReference type="HAMAP" id="MF_00052_B">
    <property type="entry name" value="RNase_HII_B"/>
    <property type="match status" value="1"/>
</dbReference>
<dbReference type="PATRIC" id="fig|136160.3.peg.1849"/>
<evidence type="ECO:0000256" key="6">
    <source>
        <dbReference type="ARBA" id="ARBA00012180"/>
    </source>
</evidence>
<gene>
    <name evidence="14" type="primary">rnhB</name>
    <name evidence="19" type="ORF">AMD02_07620</name>
</gene>
<comment type="caution">
    <text evidence="19">The sequence shown here is derived from an EMBL/GenBank/DDBJ whole genome shotgun (WGS) entry which is preliminary data.</text>
</comment>
<dbReference type="GO" id="GO:0032299">
    <property type="term" value="C:ribonuclease H2 complex"/>
    <property type="evidence" value="ECO:0007669"/>
    <property type="project" value="TreeGrafter"/>
</dbReference>
<evidence type="ECO:0000256" key="10">
    <source>
        <dbReference type="ARBA" id="ARBA00022723"/>
    </source>
</evidence>
<feature type="binding site" evidence="14 15">
    <location>
        <position position="80"/>
    </location>
    <ligand>
        <name>a divalent metal cation</name>
        <dbReference type="ChEBI" id="CHEBI:60240"/>
    </ligand>
</feature>
<evidence type="ECO:0000256" key="17">
    <source>
        <dbReference type="SAM" id="Coils"/>
    </source>
</evidence>
<dbReference type="GeneID" id="87597995"/>
<comment type="cofactor">
    <cofactor evidence="14 15">
        <name>Mn(2+)</name>
        <dbReference type="ChEBI" id="CHEBI:29035"/>
    </cofactor>
    <cofactor evidence="14 15">
        <name>Mg(2+)</name>
        <dbReference type="ChEBI" id="CHEBI:18420"/>
    </cofactor>
    <text evidence="14 15">Manganese or magnesium. Binds 1 divalent metal ion per monomer in the absence of substrate. May bind a second metal ion after substrate binding.</text>
</comment>
<keyword evidence="13 14" id="KW-0464">Manganese</keyword>
<keyword evidence="8 14" id="KW-0963">Cytoplasm</keyword>
<dbReference type="InterPro" id="IPR022898">
    <property type="entry name" value="RNase_HII"/>
</dbReference>
<evidence type="ECO:0000256" key="4">
    <source>
        <dbReference type="ARBA" id="ARBA00004496"/>
    </source>
</evidence>
<evidence type="ECO:0000256" key="12">
    <source>
        <dbReference type="ARBA" id="ARBA00022801"/>
    </source>
</evidence>
<dbReference type="FunFam" id="3.30.420.10:FF:000006">
    <property type="entry name" value="Ribonuclease HII"/>
    <property type="match status" value="1"/>
</dbReference>
<dbReference type="InterPro" id="IPR001352">
    <property type="entry name" value="RNase_HII/HIII"/>
</dbReference>
<feature type="binding site" evidence="14 15">
    <location>
        <position position="81"/>
    </location>
    <ligand>
        <name>a divalent metal cation</name>
        <dbReference type="ChEBI" id="CHEBI:60240"/>
    </ligand>
</feature>
<accession>A0A0M0KJ15</accession>
<protein>
    <recommendedName>
        <fullName evidence="7 14">Ribonuclease HII</fullName>
        <shortName evidence="14">RNase HII</shortName>
        <ecNumber evidence="6 14">3.1.26.4</ecNumber>
    </recommendedName>
</protein>
<dbReference type="Gene3D" id="3.30.420.10">
    <property type="entry name" value="Ribonuclease H-like superfamily/Ribonuclease H"/>
    <property type="match status" value="1"/>
</dbReference>
<comment type="subcellular location">
    <subcellularLocation>
        <location evidence="4 14">Cytoplasm</location>
    </subcellularLocation>
</comment>
<dbReference type="SUPFAM" id="SSF53098">
    <property type="entry name" value="Ribonuclease H-like"/>
    <property type="match status" value="1"/>
</dbReference>
<comment type="catalytic activity">
    <reaction evidence="1 14 15 16">
        <text>Endonucleolytic cleavage to 5'-phosphomonoester.</text>
        <dbReference type="EC" id="3.1.26.4"/>
    </reaction>
</comment>
<sequence length="263" mass="29333">MSKRLSIKEIDALLRQGDASIDETFLAMLKADERKGVQSALKRYERQLEKEKALWMEHEEMLAYEKDLWAKGYEHVAGLDEVGRGPLAGPVVTAAVILPKDVQLPGLTDSKKLAKETRESFYDRIKEVALAWSVAIVPVTVIDEVNIYQATKQGMMSAIDQLSVNPDALLLDAMNLPLSLPQQSLIKGDQKSLSIAASSVLAKVTRDRYMADLANRYPEYGFERHVGYGTEEHLAALNAHGITPEHRRSFRPVQETAATRQTS</sequence>
<evidence type="ECO:0000256" key="11">
    <source>
        <dbReference type="ARBA" id="ARBA00022759"/>
    </source>
</evidence>
<dbReference type="CDD" id="cd07182">
    <property type="entry name" value="RNase_HII_bacteria_HII_like"/>
    <property type="match status" value="1"/>
</dbReference>
<dbReference type="PROSITE" id="PS51975">
    <property type="entry name" value="RNASE_H_2"/>
    <property type="match status" value="1"/>
</dbReference>
<evidence type="ECO:0000313" key="19">
    <source>
        <dbReference type="EMBL" id="KOO38749.1"/>
    </source>
</evidence>
<evidence type="ECO:0000256" key="2">
    <source>
        <dbReference type="ARBA" id="ARBA00001946"/>
    </source>
</evidence>
<comment type="cofactor">
    <cofactor evidence="2">
        <name>Mg(2+)</name>
        <dbReference type="ChEBI" id="CHEBI:18420"/>
    </cofactor>
</comment>
<evidence type="ECO:0000256" key="15">
    <source>
        <dbReference type="PROSITE-ProRule" id="PRU01319"/>
    </source>
</evidence>
<evidence type="ECO:0000256" key="8">
    <source>
        <dbReference type="ARBA" id="ARBA00022490"/>
    </source>
</evidence>
<dbReference type="GO" id="GO:0005737">
    <property type="term" value="C:cytoplasm"/>
    <property type="evidence" value="ECO:0007669"/>
    <property type="project" value="UniProtKB-SubCell"/>
</dbReference>
<evidence type="ECO:0000256" key="9">
    <source>
        <dbReference type="ARBA" id="ARBA00022722"/>
    </source>
</evidence>
<keyword evidence="17" id="KW-0175">Coiled coil</keyword>
<comment type="function">
    <text evidence="3 14 16">Endonuclease that specifically degrades the RNA of RNA-DNA hybrids.</text>
</comment>
<comment type="similarity">
    <text evidence="5 14 16">Belongs to the RNase HII family.</text>
</comment>
<dbReference type="RefSeq" id="WP_010898627.1">
    <property type="nucleotide sequence ID" value="NZ_CP040441.1"/>
</dbReference>
<dbReference type="GO" id="GO:0003723">
    <property type="term" value="F:RNA binding"/>
    <property type="evidence" value="ECO:0007669"/>
    <property type="project" value="UniProtKB-UniRule"/>
</dbReference>
<dbReference type="NCBIfam" id="NF000594">
    <property type="entry name" value="PRK00015.1-1"/>
    <property type="match status" value="1"/>
</dbReference>
<dbReference type="InterPro" id="IPR036397">
    <property type="entry name" value="RNaseH_sf"/>
</dbReference>
<dbReference type="GO" id="GO:0004523">
    <property type="term" value="F:RNA-DNA hybrid ribonuclease activity"/>
    <property type="evidence" value="ECO:0007669"/>
    <property type="project" value="UniProtKB-UniRule"/>
</dbReference>
<dbReference type="SMR" id="A0A0M0KJ15"/>
<evidence type="ECO:0000256" key="3">
    <source>
        <dbReference type="ARBA" id="ARBA00004065"/>
    </source>
</evidence>
<proteinExistence type="inferred from homology"/>
<feature type="coiled-coil region" evidence="17">
    <location>
        <begin position="34"/>
        <end position="61"/>
    </location>
</feature>
<keyword evidence="11 14" id="KW-0255">Endonuclease</keyword>
<reference evidence="19" key="1">
    <citation type="submission" date="2015-08" db="EMBL/GenBank/DDBJ databases">
        <title>Complete DNA Sequence of Pseudomonas syringae pv. actinidiae, the Causal Agent of Kiwifruit Canker Disease.</title>
        <authorList>
            <person name="Rikkerink E.H.A."/>
            <person name="Fineran P.C."/>
        </authorList>
    </citation>
    <scope>NUCLEOTIDE SEQUENCE</scope>
    <source>
        <strain evidence="19">DSM 13666</strain>
    </source>
</reference>
<keyword evidence="10 14" id="KW-0479">Metal-binding</keyword>
<dbReference type="InterPro" id="IPR024567">
    <property type="entry name" value="RNase_HII/HIII_dom"/>
</dbReference>
<dbReference type="GO" id="GO:0006298">
    <property type="term" value="P:mismatch repair"/>
    <property type="evidence" value="ECO:0007669"/>
    <property type="project" value="TreeGrafter"/>
</dbReference>
<dbReference type="PANTHER" id="PTHR10954:SF18">
    <property type="entry name" value="RIBONUCLEASE HII"/>
    <property type="match status" value="1"/>
</dbReference>
<evidence type="ECO:0000256" key="7">
    <source>
        <dbReference type="ARBA" id="ARBA00019179"/>
    </source>
</evidence>
<keyword evidence="9 14" id="KW-0540">Nuclease</keyword>
<feature type="binding site" evidence="14 15">
    <location>
        <position position="172"/>
    </location>
    <ligand>
        <name>a divalent metal cation</name>
        <dbReference type="ChEBI" id="CHEBI:60240"/>
    </ligand>
</feature>
<dbReference type="InterPro" id="IPR012337">
    <property type="entry name" value="RNaseH-like_sf"/>
</dbReference>
<evidence type="ECO:0000259" key="18">
    <source>
        <dbReference type="PROSITE" id="PS51975"/>
    </source>
</evidence>
<evidence type="ECO:0000256" key="16">
    <source>
        <dbReference type="RuleBase" id="RU003515"/>
    </source>
</evidence>
<dbReference type="GO" id="GO:0030145">
    <property type="term" value="F:manganese ion binding"/>
    <property type="evidence" value="ECO:0007669"/>
    <property type="project" value="UniProtKB-UniRule"/>
</dbReference>
<dbReference type="GO" id="GO:0043137">
    <property type="term" value="P:DNA replication, removal of RNA primer"/>
    <property type="evidence" value="ECO:0007669"/>
    <property type="project" value="TreeGrafter"/>
</dbReference>
<dbReference type="PANTHER" id="PTHR10954">
    <property type="entry name" value="RIBONUCLEASE H2 SUBUNIT A"/>
    <property type="match status" value="1"/>
</dbReference>
<evidence type="ECO:0000256" key="5">
    <source>
        <dbReference type="ARBA" id="ARBA00007383"/>
    </source>
</evidence>
<keyword evidence="12 14" id="KW-0378">Hydrolase</keyword>
<evidence type="ECO:0000256" key="14">
    <source>
        <dbReference type="HAMAP-Rule" id="MF_00052"/>
    </source>
</evidence>
<dbReference type="AlphaFoldDB" id="A0A0M0KJ15"/>
<organism evidence="19">
    <name type="scientific">Halalkalibacterium halodurans</name>
    <name type="common">Bacillus halodurans</name>
    <dbReference type="NCBI Taxonomy" id="86665"/>
    <lineage>
        <taxon>Bacteria</taxon>
        <taxon>Bacillati</taxon>
        <taxon>Bacillota</taxon>
        <taxon>Bacilli</taxon>
        <taxon>Bacillales</taxon>
        <taxon>Bacillaceae</taxon>
        <taxon>Halalkalibacterium (ex Joshi et al. 2022)</taxon>
    </lineage>
</organism>
<name>A0A0M0KJ15_ALKHA</name>
<dbReference type="EC" id="3.1.26.4" evidence="6 14"/>
<feature type="domain" description="RNase H type-2" evidence="18">
    <location>
        <begin position="74"/>
        <end position="262"/>
    </location>
</feature>
<dbReference type="NCBIfam" id="NF000595">
    <property type="entry name" value="PRK00015.1-3"/>
    <property type="match status" value="1"/>
</dbReference>
<dbReference type="Pfam" id="PF01351">
    <property type="entry name" value="RNase_HII"/>
    <property type="match status" value="1"/>
</dbReference>